<keyword evidence="4" id="KW-1185">Reference proteome</keyword>
<gene>
    <name evidence="3" type="ORF">GBAR_LOCUS22699</name>
</gene>
<dbReference type="AlphaFoldDB" id="A0AA35T5N4"/>
<keyword evidence="2" id="KW-0472">Membrane</keyword>
<evidence type="ECO:0000313" key="3">
    <source>
        <dbReference type="EMBL" id="CAI8040821.1"/>
    </source>
</evidence>
<feature type="compositionally biased region" description="Low complexity" evidence="1">
    <location>
        <begin position="171"/>
        <end position="182"/>
    </location>
</feature>
<evidence type="ECO:0000256" key="1">
    <source>
        <dbReference type="SAM" id="MobiDB-lite"/>
    </source>
</evidence>
<evidence type="ECO:0000256" key="2">
    <source>
        <dbReference type="SAM" id="Phobius"/>
    </source>
</evidence>
<name>A0AA35T5N4_GEOBA</name>
<sequence>MLPWAPIRQRLPPAIFRPRNLRKLRAHLVAMNLSARRWITLLLFLQIRYLPVLARFCTCSTKEHGGCNHGVCIAPQSSTQFACEMSVRLAPNGTVTEVKYYCLAGLIPPCGGPPDIDLSGFSTYYACCGNADECNRCLVPTALPDEAKLQLDVSRDCNHSLLNKQPTQTMSPSLKSTDPSSSEENAPVHPYLRAALAVGCATIVCLVAVPLTVLTVWFRRKYLLSRATNLAHRTEDDEVTNTIKSGKLLET</sequence>
<proteinExistence type="predicted"/>
<keyword evidence="2" id="KW-0812">Transmembrane</keyword>
<accession>A0AA35T5N4</accession>
<dbReference type="Proteomes" id="UP001174909">
    <property type="component" value="Unassembled WGS sequence"/>
</dbReference>
<reference evidence="3" key="1">
    <citation type="submission" date="2023-03" db="EMBL/GenBank/DDBJ databases">
        <authorList>
            <person name="Steffen K."/>
            <person name="Cardenas P."/>
        </authorList>
    </citation>
    <scope>NUCLEOTIDE SEQUENCE</scope>
</reference>
<feature type="transmembrane region" description="Helical" evidence="2">
    <location>
        <begin position="191"/>
        <end position="218"/>
    </location>
</feature>
<dbReference type="EMBL" id="CASHTH010003138">
    <property type="protein sequence ID" value="CAI8040821.1"/>
    <property type="molecule type" value="Genomic_DNA"/>
</dbReference>
<comment type="caution">
    <text evidence="3">The sequence shown here is derived from an EMBL/GenBank/DDBJ whole genome shotgun (WGS) entry which is preliminary data.</text>
</comment>
<feature type="region of interest" description="Disordered" evidence="1">
    <location>
        <begin position="162"/>
        <end position="185"/>
    </location>
</feature>
<protein>
    <submittedName>
        <fullName evidence="3">Uncharacterized protein</fullName>
    </submittedName>
</protein>
<organism evidence="3 4">
    <name type="scientific">Geodia barretti</name>
    <name type="common">Barrett's horny sponge</name>
    <dbReference type="NCBI Taxonomy" id="519541"/>
    <lineage>
        <taxon>Eukaryota</taxon>
        <taxon>Metazoa</taxon>
        <taxon>Porifera</taxon>
        <taxon>Demospongiae</taxon>
        <taxon>Heteroscleromorpha</taxon>
        <taxon>Tetractinellida</taxon>
        <taxon>Astrophorina</taxon>
        <taxon>Geodiidae</taxon>
        <taxon>Geodia</taxon>
    </lineage>
</organism>
<keyword evidence="2" id="KW-1133">Transmembrane helix</keyword>
<evidence type="ECO:0000313" key="4">
    <source>
        <dbReference type="Proteomes" id="UP001174909"/>
    </source>
</evidence>